<reference evidence="2 3" key="1">
    <citation type="submission" date="2024-09" db="EMBL/GenBank/DDBJ databases">
        <authorList>
            <person name="Sun Q."/>
            <person name="Mori K."/>
        </authorList>
    </citation>
    <scope>NUCLEOTIDE SEQUENCE [LARGE SCALE GENOMIC DNA]</scope>
    <source>
        <strain evidence="2 3">CECT 7908</strain>
    </source>
</reference>
<dbReference type="Proteomes" id="UP001589589">
    <property type="component" value="Unassembled WGS sequence"/>
</dbReference>
<dbReference type="RefSeq" id="WP_290263686.1">
    <property type="nucleotide sequence ID" value="NZ_JAUFQQ010000003.1"/>
</dbReference>
<name>A0ABV5FPT7_9FLAO</name>
<evidence type="ECO:0000313" key="2">
    <source>
        <dbReference type="EMBL" id="MFB9065560.1"/>
    </source>
</evidence>
<keyword evidence="1" id="KW-1133">Transmembrane helix</keyword>
<gene>
    <name evidence="2" type="ORF">ACFFUQ_16180</name>
</gene>
<sequence>MARKIQEIQQEIFDNIKADDNLVEINSTSKTAIYRLFVFVVAFSIWVLEILFDTHKKEVEDILEQKFPHRPSWYRTKALAFQYGFDLIEDTDKYYNVGFPEEQIENSKIIKYSAVTQSAGQLLIKIATESDGVLSPVSTPQKASFDAYMSEIADCGVKYIVVNHLPDILLLNLQIFRDSLVLDNNGMSIINGNFPVQDAILEYMKELPFNGELVLFDLQTKLKNIEGVRIPNIVNAESQIIDISTGEYLPPKAINVKTIPESGYFVVPNFDNVKYVV</sequence>
<accession>A0ABV5FPT7</accession>
<evidence type="ECO:0000256" key="1">
    <source>
        <dbReference type="SAM" id="Phobius"/>
    </source>
</evidence>
<keyword evidence="3" id="KW-1185">Reference proteome</keyword>
<keyword evidence="1" id="KW-0472">Membrane</keyword>
<dbReference type="EMBL" id="JBHMEX010000054">
    <property type="protein sequence ID" value="MFB9065560.1"/>
    <property type="molecule type" value="Genomic_DNA"/>
</dbReference>
<comment type="caution">
    <text evidence="2">The sequence shown here is derived from an EMBL/GenBank/DDBJ whole genome shotgun (WGS) entry which is preliminary data.</text>
</comment>
<protein>
    <submittedName>
        <fullName evidence="2">Nucleotidyltransferase</fullName>
    </submittedName>
</protein>
<organism evidence="2 3">
    <name type="scientific">Flavobacterium branchiarum</name>
    <dbReference type="NCBI Taxonomy" id="1114870"/>
    <lineage>
        <taxon>Bacteria</taxon>
        <taxon>Pseudomonadati</taxon>
        <taxon>Bacteroidota</taxon>
        <taxon>Flavobacteriia</taxon>
        <taxon>Flavobacteriales</taxon>
        <taxon>Flavobacteriaceae</taxon>
        <taxon>Flavobacterium</taxon>
    </lineage>
</organism>
<feature type="transmembrane region" description="Helical" evidence="1">
    <location>
        <begin position="32"/>
        <end position="52"/>
    </location>
</feature>
<proteinExistence type="predicted"/>
<evidence type="ECO:0000313" key="3">
    <source>
        <dbReference type="Proteomes" id="UP001589589"/>
    </source>
</evidence>
<keyword evidence="1" id="KW-0812">Transmembrane</keyword>